<gene>
    <name evidence="1" type="ORF">S01H4_55396</name>
</gene>
<reference evidence="1" key="1">
    <citation type="journal article" date="2014" name="Front. Microbiol.">
        <title>High frequency of phylogenetically diverse reductive dehalogenase-homologous genes in deep subseafloor sedimentary metagenomes.</title>
        <authorList>
            <person name="Kawai M."/>
            <person name="Futagami T."/>
            <person name="Toyoda A."/>
            <person name="Takaki Y."/>
            <person name="Nishi S."/>
            <person name="Hori S."/>
            <person name="Arai W."/>
            <person name="Tsubouchi T."/>
            <person name="Morono Y."/>
            <person name="Uchiyama I."/>
            <person name="Ito T."/>
            <person name="Fujiyama A."/>
            <person name="Inagaki F."/>
            <person name="Takami H."/>
        </authorList>
    </citation>
    <scope>NUCLEOTIDE SEQUENCE</scope>
    <source>
        <strain evidence="1">Expedition CK06-06</strain>
    </source>
</reference>
<name>X1DBQ7_9ZZZZ</name>
<comment type="caution">
    <text evidence="1">The sequence shown here is derived from an EMBL/GenBank/DDBJ whole genome shotgun (WGS) entry which is preliminary data.</text>
</comment>
<protein>
    <submittedName>
        <fullName evidence="1">Uncharacterized protein</fullName>
    </submittedName>
</protein>
<accession>X1DBQ7</accession>
<sequence length="121" mass="12569">MVEDTGLNTNPRRYEKDNGFYSAVTARAGGVATAIWTIATTPARTAGEDSTIYQLHIENSTGGAVTAWLEVGGVAITPPYAVSDADTVTVDWPAGLNLGNQDINLNASANDVIAQISGTEA</sequence>
<evidence type="ECO:0000313" key="1">
    <source>
        <dbReference type="EMBL" id="GAH18216.1"/>
    </source>
</evidence>
<dbReference type="EMBL" id="BART01031968">
    <property type="protein sequence ID" value="GAH18216.1"/>
    <property type="molecule type" value="Genomic_DNA"/>
</dbReference>
<organism evidence="1">
    <name type="scientific">marine sediment metagenome</name>
    <dbReference type="NCBI Taxonomy" id="412755"/>
    <lineage>
        <taxon>unclassified sequences</taxon>
        <taxon>metagenomes</taxon>
        <taxon>ecological metagenomes</taxon>
    </lineage>
</organism>
<proteinExistence type="predicted"/>
<dbReference type="AlphaFoldDB" id="X1DBQ7"/>